<dbReference type="AlphaFoldDB" id="U5C434"/>
<sequence length="37" mass="4274">MDWEQGYGRFFGGFIHDTAKSIFASAYPVLLNLNFLF</sequence>
<dbReference type="Proteomes" id="UP000016843">
    <property type="component" value="Unassembled WGS sequence"/>
</dbReference>
<accession>U5C434</accession>
<dbReference type="EMBL" id="AWXR01000003">
    <property type="protein sequence ID" value="ERM84574.1"/>
    <property type="molecule type" value="Genomic_DNA"/>
</dbReference>
<protein>
    <submittedName>
        <fullName evidence="1">Uncharacterized protein</fullName>
    </submittedName>
</protein>
<gene>
    <name evidence="1" type="ORF">P872_24455</name>
</gene>
<proteinExistence type="predicted"/>
<evidence type="ECO:0000313" key="2">
    <source>
        <dbReference type="Proteomes" id="UP000016843"/>
    </source>
</evidence>
<comment type="caution">
    <text evidence="1">The sequence shown here is derived from an EMBL/GenBank/DDBJ whole genome shotgun (WGS) entry which is preliminary data.</text>
</comment>
<reference evidence="1 2" key="1">
    <citation type="journal article" date="2013" name="Genome Announc.">
        <title>Draft Genome Sequence of the Psychrophilic and Alkaliphilic Rhodonellum psychrophilum Strain GCM71T.</title>
        <authorList>
            <person name="Hauptmann A.L."/>
            <person name="Glaring M.A."/>
            <person name="Hallin P.F."/>
            <person name="Prieme A."/>
            <person name="Stougaard P."/>
        </authorList>
    </citation>
    <scope>NUCLEOTIDE SEQUENCE [LARGE SCALE GENOMIC DNA]</scope>
    <source>
        <strain evidence="1 2">GCM71</strain>
    </source>
</reference>
<organism evidence="1 2">
    <name type="scientific">Rhodonellum psychrophilum GCM71 = DSM 17998</name>
    <dbReference type="NCBI Taxonomy" id="1123057"/>
    <lineage>
        <taxon>Bacteria</taxon>
        <taxon>Pseudomonadati</taxon>
        <taxon>Bacteroidota</taxon>
        <taxon>Cytophagia</taxon>
        <taxon>Cytophagales</taxon>
        <taxon>Cytophagaceae</taxon>
        <taxon>Rhodonellum</taxon>
    </lineage>
</organism>
<evidence type="ECO:0000313" key="1">
    <source>
        <dbReference type="EMBL" id="ERM84574.1"/>
    </source>
</evidence>
<name>U5C434_9BACT</name>
<keyword evidence="2" id="KW-1185">Reference proteome</keyword>